<sequence>MASKDSPGGAQNVDNSIRKLNTGAEVLRQEARAMEQISKVEDEQTQLRTMSLISEHLQRPATINSIEVHGAKNTRKSFLDPLFRDLVDSSRNAGTTLGDVLEGLQAATNKLNRFDIFKPEPTVFLSDARHADPQAAGTDVDVSIRVAEKSRFIFKAGTDVGNTEGSAYTNALWRNMFGGAETLSINASAGTRTRSAYSAAFSSPVASNPDVRLGLEGLASATQKPWASHEEAIRGGTLRLAWLTPAGNSHSLAYSAAWRQLTGLAAGASPTVRADAGDSVKSAVTHTFSRDRRDSPMLPQSGYLVRATSELAGWGPLQGDVSFAKSEIELSGAVPVPFPGVGDGSGRPGISVGGGFRMGMLYPLAFGYGTGGSVLPSRINDRFQLGGPTDVRGFKLGGLGPHDGADAVGGDVYAAGSVNVLLPLPRTGPSSPLRLQLFANGGRLAALKNKGKGREGKEGSAMDSTTVMNGMASALGELANGLPSMAAGVGLVYAHPVARFELNFSLPLVLRRGEEGRKGLQVGVGINFL</sequence>
<dbReference type="GO" id="GO:0045040">
    <property type="term" value="P:protein insertion into mitochondrial outer membrane"/>
    <property type="evidence" value="ECO:0007669"/>
    <property type="project" value="TreeGrafter"/>
</dbReference>
<dbReference type="Proteomes" id="UP001244011">
    <property type="component" value="Unassembled WGS sequence"/>
</dbReference>
<gene>
    <name evidence="7" type="ORF">QBC33DRAFT_537804</name>
</gene>
<dbReference type="RefSeq" id="XP_060284151.1">
    <property type="nucleotide sequence ID" value="XM_060427822.1"/>
</dbReference>
<comment type="similarity">
    <text evidence="2">Belongs to the SAM50/omp85 family.</text>
</comment>
<comment type="subcellular location">
    <subcellularLocation>
        <location evidence="1">Mitochondrion outer membrane</location>
        <topology evidence="1">Multi-pass membrane protein</topology>
    </subcellularLocation>
</comment>
<reference evidence="7" key="1">
    <citation type="submission" date="2023-06" db="EMBL/GenBank/DDBJ databases">
        <title>Genome-scale phylogeny and comparative genomics of the fungal order Sordariales.</title>
        <authorList>
            <consortium name="Lawrence Berkeley National Laboratory"/>
            <person name="Hensen N."/>
            <person name="Bonometti L."/>
            <person name="Westerberg I."/>
            <person name="Brannstrom I.O."/>
            <person name="Guillou S."/>
            <person name="Cros-Aarteil S."/>
            <person name="Calhoun S."/>
            <person name="Haridas S."/>
            <person name="Kuo A."/>
            <person name="Mondo S."/>
            <person name="Pangilinan J."/>
            <person name="Riley R."/>
            <person name="Labutti K."/>
            <person name="Andreopoulos B."/>
            <person name="Lipzen A."/>
            <person name="Chen C."/>
            <person name="Yanf M."/>
            <person name="Daum C."/>
            <person name="Ng V."/>
            <person name="Clum A."/>
            <person name="Steindorff A."/>
            <person name="Ohm R."/>
            <person name="Martin F."/>
            <person name="Silar P."/>
            <person name="Natvig D."/>
            <person name="Lalanne C."/>
            <person name="Gautier V."/>
            <person name="Ament-Velasquez S.L."/>
            <person name="Kruys A."/>
            <person name="Hutchinson M.I."/>
            <person name="Powell A.J."/>
            <person name="Barry K."/>
            <person name="Miller A.N."/>
            <person name="Grigoriev I.V."/>
            <person name="Debuchy R."/>
            <person name="Gladieux P."/>
            <person name="Thoren M.H."/>
            <person name="Johannesson H."/>
        </authorList>
    </citation>
    <scope>NUCLEOTIDE SEQUENCE</scope>
    <source>
        <strain evidence="7">8032-3</strain>
    </source>
</reference>
<evidence type="ECO:0000256" key="5">
    <source>
        <dbReference type="ARBA" id="ARBA00023136"/>
    </source>
</evidence>
<accession>A0AAJ0FM30</accession>
<dbReference type="AlphaFoldDB" id="A0AAJ0FM30"/>
<dbReference type="PANTHER" id="PTHR12815:SF18">
    <property type="entry name" value="SORTING AND ASSEMBLY MACHINERY COMPONENT 50 HOMOLOG"/>
    <property type="match status" value="1"/>
</dbReference>
<keyword evidence="8" id="KW-1185">Reference proteome</keyword>
<dbReference type="InterPro" id="IPR000184">
    <property type="entry name" value="Bac_surfAg_D15"/>
</dbReference>
<dbReference type="EMBL" id="MU839007">
    <property type="protein sequence ID" value="KAK1767938.1"/>
    <property type="molecule type" value="Genomic_DNA"/>
</dbReference>
<dbReference type="Pfam" id="PF01103">
    <property type="entry name" value="Omp85"/>
    <property type="match status" value="1"/>
</dbReference>
<protein>
    <submittedName>
        <fullName evidence="7">Surface antigen-domain-containing protein</fullName>
    </submittedName>
</protein>
<dbReference type="FunFam" id="2.40.160.50:FF:000008">
    <property type="entry name" value="Mitochondrial outer membrane beta-barrel protein Tob55"/>
    <property type="match status" value="1"/>
</dbReference>
<evidence type="ECO:0000256" key="3">
    <source>
        <dbReference type="ARBA" id="ARBA00022452"/>
    </source>
</evidence>
<dbReference type="PANTHER" id="PTHR12815">
    <property type="entry name" value="SORTING AND ASSEMBLY MACHINERY SAMM50 PROTEIN FAMILY MEMBER"/>
    <property type="match status" value="1"/>
</dbReference>
<keyword evidence="3" id="KW-1134">Transmembrane beta strand</keyword>
<proteinExistence type="inferred from homology"/>
<evidence type="ECO:0000313" key="7">
    <source>
        <dbReference type="EMBL" id="KAK1767938.1"/>
    </source>
</evidence>
<keyword evidence="5" id="KW-0472">Membrane</keyword>
<dbReference type="InterPro" id="IPR039910">
    <property type="entry name" value="D15-like"/>
</dbReference>
<evidence type="ECO:0000256" key="2">
    <source>
        <dbReference type="ARBA" id="ARBA00010913"/>
    </source>
</evidence>
<keyword evidence="4" id="KW-0812">Transmembrane</keyword>
<comment type="caution">
    <text evidence="7">The sequence shown here is derived from an EMBL/GenBank/DDBJ whole genome shotgun (WGS) entry which is preliminary data.</text>
</comment>
<dbReference type="GO" id="GO:0005741">
    <property type="term" value="C:mitochondrial outer membrane"/>
    <property type="evidence" value="ECO:0007669"/>
    <property type="project" value="UniProtKB-SubCell"/>
</dbReference>
<evidence type="ECO:0000256" key="4">
    <source>
        <dbReference type="ARBA" id="ARBA00022692"/>
    </source>
</evidence>
<feature type="domain" description="Bacterial surface antigen (D15)" evidence="6">
    <location>
        <begin position="175"/>
        <end position="528"/>
    </location>
</feature>
<evidence type="ECO:0000256" key="1">
    <source>
        <dbReference type="ARBA" id="ARBA00004374"/>
    </source>
</evidence>
<organism evidence="7 8">
    <name type="scientific">Phialemonium atrogriseum</name>
    <dbReference type="NCBI Taxonomy" id="1093897"/>
    <lineage>
        <taxon>Eukaryota</taxon>
        <taxon>Fungi</taxon>
        <taxon>Dikarya</taxon>
        <taxon>Ascomycota</taxon>
        <taxon>Pezizomycotina</taxon>
        <taxon>Sordariomycetes</taxon>
        <taxon>Sordariomycetidae</taxon>
        <taxon>Cephalothecales</taxon>
        <taxon>Cephalothecaceae</taxon>
        <taxon>Phialemonium</taxon>
    </lineage>
</organism>
<dbReference type="Gene3D" id="2.40.160.50">
    <property type="entry name" value="membrane protein fhac: a member of the omp85/tpsb transporter family"/>
    <property type="match status" value="1"/>
</dbReference>
<evidence type="ECO:0000259" key="6">
    <source>
        <dbReference type="Pfam" id="PF01103"/>
    </source>
</evidence>
<dbReference type="GeneID" id="85311009"/>
<name>A0AAJ0FM30_9PEZI</name>
<evidence type="ECO:0000313" key="8">
    <source>
        <dbReference type="Proteomes" id="UP001244011"/>
    </source>
</evidence>